<evidence type="ECO:0008006" key="3">
    <source>
        <dbReference type="Google" id="ProtNLM"/>
    </source>
</evidence>
<proteinExistence type="predicted"/>
<dbReference type="EMBL" id="JBHLVF010000041">
    <property type="protein sequence ID" value="MFC0394442.1"/>
    <property type="molecule type" value="Genomic_DNA"/>
</dbReference>
<protein>
    <recommendedName>
        <fullName evidence="3">DUF4825 domain-containing protein</fullName>
    </recommendedName>
</protein>
<comment type="caution">
    <text evidence="1">The sequence shown here is derived from an EMBL/GenBank/DDBJ whole genome shotgun (WGS) entry which is preliminary data.</text>
</comment>
<evidence type="ECO:0000313" key="1">
    <source>
        <dbReference type="EMBL" id="MFC0394442.1"/>
    </source>
</evidence>
<sequence>MAYWSRYVIVVIMIVFCTACNGNKEFNMSQLEDQLKKLPDYERTLHYELKEEGILSFNLMRDGFITISYLEQIKDKWRVLDGVGVLDPREYSYLITANTKMPFRMTAITTHDPEVEHIRIRGEEAKLIQRDDIRLWISFIDENIHAADIKAYNIANQVIELQPQ</sequence>
<organism evidence="1 2">
    <name type="scientific">Paenibacillus mendelii</name>
    <dbReference type="NCBI Taxonomy" id="206163"/>
    <lineage>
        <taxon>Bacteria</taxon>
        <taxon>Bacillati</taxon>
        <taxon>Bacillota</taxon>
        <taxon>Bacilli</taxon>
        <taxon>Bacillales</taxon>
        <taxon>Paenibacillaceae</taxon>
        <taxon>Paenibacillus</taxon>
    </lineage>
</organism>
<evidence type="ECO:0000313" key="2">
    <source>
        <dbReference type="Proteomes" id="UP001589818"/>
    </source>
</evidence>
<accession>A0ABV6JFF7</accession>
<name>A0ABV6JFF7_9BACL</name>
<reference evidence="1 2" key="1">
    <citation type="submission" date="2024-09" db="EMBL/GenBank/DDBJ databases">
        <authorList>
            <person name="Sun Q."/>
            <person name="Mori K."/>
        </authorList>
    </citation>
    <scope>NUCLEOTIDE SEQUENCE [LARGE SCALE GENOMIC DNA]</scope>
    <source>
        <strain evidence="1 2">CCM 4839</strain>
    </source>
</reference>
<keyword evidence="2" id="KW-1185">Reference proteome</keyword>
<dbReference type="RefSeq" id="WP_204815582.1">
    <property type="nucleotide sequence ID" value="NZ_JANHOF010000001.1"/>
</dbReference>
<gene>
    <name evidence="1" type="ORF">ACFFJ8_24175</name>
</gene>
<dbReference type="Proteomes" id="UP001589818">
    <property type="component" value="Unassembled WGS sequence"/>
</dbReference>